<evidence type="ECO:0000313" key="5">
    <source>
        <dbReference type="EMBL" id="GEU46797.1"/>
    </source>
</evidence>
<comment type="caution">
    <text evidence="5">The sequence shown here is derived from an EMBL/GenBank/DDBJ whole genome shotgun (WGS) entry which is preliminary data.</text>
</comment>
<evidence type="ECO:0000256" key="1">
    <source>
        <dbReference type="PROSITE-ProRule" id="PRU00047"/>
    </source>
</evidence>
<feature type="region of interest" description="Disordered" evidence="3">
    <location>
        <begin position="1185"/>
        <end position="1218"/>
    </location>
</feature>
<organism evidence="5">
    <name type="scientific">Tanacetum cinerariifolium</name>
    <name type="common">Dalmatian daisy</name>
    <name type="synonym">Chrysanthemum cinerariifolium</name>
    <dbReference type="NCBI Taxonomy" id="118510"/>
    <lineage>
        <taxon>Eukaryota</taxon>
        <taxon>Viridiplantae</taxon>
        <taxon>Streptophyta</taxon>
        <taxon>Embryophyta</taxon>
        <taxon>Tracheophyta</taxon>
        <taxon>Spermatophyta</taxon>
        <taxon>Magnoliopsida</taxon>
        <taxon>eudicotyledons</taxon>
        <taxon>Gunneridae</taxon>
        <taxon>Pentapetalae</taxon>
        <taxon>asterids</taxon>
        <taxon>campanulids</taxon>
        <taxon>Asterales</taxon>
        <taxon>Asteraceae</taxon>
        <taxon>Asteroideae</taxon>
        <taxon>Anthemideae</taxon>
        <taxon>Anthemidinae</taxon>
        <taxon>Tanacetum</taxon>
    </lineage>
</organism>
<accession>A0A6L2KDI1</accession>
<dbReference type="Pfam" id="PF00098">
    <property type="entry name" value="zf-CCHC"/>
    <property type="match status" value="1"/>
</dbReference>
<dbReference type="InterPro" id="IPR036875">
    <property type="entry name" value="Znf_CCHC_sf"/>
</dbReference>
<dbReference type="SMART" id="SM00343">
    <property type="entry name" value="ZnF_C2HC"/>
    <property type="match status" value="2"/>
</dbReference>
<dbReference type="PANTHER" id="PTHR33067">
    <property type="entry name" value="RNA-DIRECTED DNA POLYMERASE-RELATED"/>
    <property type="match status" value="1"/>
</dbReference>
<dbReference type="Gene3D" id="2.40.70.10">
    <property type="entry name" value="Acid Proteases"/>
    <property type="match status" value="1"/>
</dbReference>
<keyword evidence="2" id="KW-0175">Coiled coil</keyword>
<dbReference type="EMBL" id="BKCJ010002177">
    <property type="protein sequence ID" value="GEU46797.1"/>
    <property type="molecule type" value="Genomic_DNA"/>
</dbReference>
<dbReference type="PROSITE" id="PS50158">
    <property type="entry name" value="ZF_CCHC"/>
    <property type="match status" value="1"/>
</dbReference>
<dbReference type="InterPro" id="IPR001878">
    <property type="entry name" value="Znf_CCHC"/>
</dbReference>
<dbReference type="AlphaFoldDB" id="A0A6L2KDI1"/>
<feature type="domain" description="CCHC-type" evidence="4">
    <location>
        <begin position="538"/>
        <end position="553"/>
    </location>
</feature>
<gene>
    <name evidence="5" type="ORF">Tci_018775</name>
</gene>
<dbReference type="GO" id="GO:0008270">
    <property type="term" value="F:zinc ion binding"/>
    <property type="evidence" value="ECO:0007669"/>
    <property type="project" value="UniProtKB-KW"/>
</dbReference>
<dbReference type="InterPro" id="IPR021109">
    <property type="entry name" value="Peptidase_aspartic_dom_sf"/>
</dbReference>
<keyword evidence="1" id="KW-0479">Metal-binding</keyword>
<dbReference type="PANTHER" id="PTHR33067:SF9">
    <property type="entry name" value="RNA-DIRECTED DNA POLYMERASE"/>
    <property type="match status" value="1"/>
</dbReference>
<feature type="compositionally biased region" description="Polar residues" evidence="3">
    <location>
        <begin position="1193"/>
        <end position="1206"/>
    </location>
</feature>
<sequence length="1218" mass="137331">MNMTGFWLEVLAYFENEIGEKIRGYDAIIIIWKILIRPRIDAYQRDNTFCGSDHEDANEHIEKVIEIIDLFHIPNITQDQIMLRAFHMSLTGAVSRWQRNKPSGLITTWKGLKTKFLRDELGTNPVPNRYRIDAPVFFPNSKGVYRYRTERDFDTGTRYRDSVPGNRTRSTKTSNGLATIQAQLNNLGREIKKVNEKVYAAQVGCELCKGPHYTKDCPLKEEGNPLKEVYYTQFGVPFQQGGQYRAAALGFYQRNNANPSYQEQRQSMGYGSSPSLTEMNPRDHVNSISTTVETDMISICHIGSTQYAISAQQNSKLILEPRQATIPFPSRFYDDFYDEENGSYRLKDLDAYSIKTTLHDDSLPRKEKHLESFTLTCYINNVCFEKALADLGASVSVMPLLTYLNLVLGELAHTKLAVELANRKVKHPRGIVEIILVGIMNDTSSTVNHNAYMASSSAPQIEYAPMVQHSSEYSPPETGLVVPIFQKGDDPIDAINHMMSFLTAVVTSSIVAKLLHHSPRPFTSGSGGASGKQRVIMCYNCKGEGHMSKQCTKPKRKRDAEWFKDKVLLVQAHANGQVLQEEESEFLADPGIAESSSNQHVITTNAAYQADDLDAYDSDCDELKSAKIALMANLSHYGFDNLAKENVLKELKHDDKTSTSYEPSFEIKSLKHTLSEHLKEKESLEQKLTLLKNDFQKEESRNIDRELALEKQVKELNNIVFKRSQSAQTVHMLTKPQVFYNHSTRQALGFQNPCYLKKDQQLKPKLYDGRVIENSNAVVIPDTEETLMLVEKTELSAEQAFWSQYSVQTDEPNLSATTTIVEVPKELPKVSMGNVKREVEEIETLNIKLDHKVTKLVAENDHLKQTYKQLYDSIKPSRVRSKEQCDDLVNKVNLKSAEISNLNASLQEKVLVITVLKEQLNKLKGKAILTEAVSLNPIDPVLLKVDVAPLVPKLRKNRTAHTDYIRHTQEEAATLREIVKSERLLSLLNTSLDYALTPKNKIKQIRLTQQITKSGKTTVTTPPSTNIDSNTHVLSSTGVTLVSSASGSMSQDNTKKNRIRQTQRKAKKNKIEDHLRTIKSSWNKKSVVDLKATSSVINSVSNVNSDLKCASLKRKVWKPTRNVFKTVGHIWKPTGWKFTLVGNVCPLTRIATPTIVPPREPIPIVNSMDKPVVTLVYSRKTKAANKKVPNKMEPNNSWGSSSVSLEKSNKNVIGLRNN</sequence>
<name>A0A6L2KDI1_TANCI</name>
<dbReference type="SUPFAM" id="SSF57756">
    <property type="entry name" value="Retrovirus zinc finger-like domains"/>
    <property type="match status" value="1"/>
</dbReference>
<protein>
    <recommendedName>
        <fullName evidence="4">CCHC-type domain-containing protein</fullName>
    </recommendedName>
</protein>
<feature type="region of interest" description="Disordered" evidence="3">
    <location>
        <begin position="1044"/>
        <end position="1071"/>
    </location>
</feature>
<dbReference type="GO" id="GO:0003676">
    <property type="term" value="F:nucleic acid binding"/>
    <property type="evidence" value="ECO:0007669"/>
    <property type="project" value="InterPro"/>
</dbReference>
<evidence type="ECO:0000256" key="3">
    <source>
        <dbReference type="SAM" id="MobiDB-lite"/>
    </source>
</evidence>
<evidence type="ECO:0000256" key="2">
    <source>
        <dbReference type="SAM" id="Coils"/>
    </source>
</evidence>
<feature type="coiled-coil region" evidence="2">
    <location>
        <begin position="667"/>
        <end position="701"/>
    </location>
</feature>
<feature type="compositionally biased region" description="Basic residues" evidence="3">
    <location>
        <begin position="1056"/>
        <end position="1068"/>
    </location>
</feature>
<evidence type="ECO:0000259" key="4">
    <source>
        <dbReference type="PROSITE" id="PS50158"/>
    </source>
</evidence>
<proteinExistence type="predicted"/>
<dbReference type="Gene3D" id="4.10.60.10">
    <property type="entry name" value="Zinc finger, CCHC-type"/>
    <property type="match status" value="1"/>
</dbReference>
<keyword evidence="1" id="KW-0863">Zinc-finger</keyword>
<keyword evidence="1" id="KW-0862">Zinc</keyword>
<reference evidence="5" key="1">
    <citation type="journal article" date="2019" name="Sci. Rep.">
        <title>Draft genome of Tanacetum cinerariifolium, the natural source of mosquito coil.</title>
        <authorList>
            <person name="Yamashiro T."/>
            <person name="Shiraishi A."/>
            <person name="Satake H."/>
            <person name="Nakayama K."/>
        </authorList>
    </citation>
    <scope>NUCLEOTIDE SEQUENCE</scope>
</reference>